<proteinExistence type="predicted"/>
<protein>
    <submittedName>
        <fullName evidence="1">Uncharacterized protein</fullName>
    </submittedName>
</protein>
<evidence type="ECO:0000313" key="2">
    <source>
        <dbReference type="Proteomes" id="UP000034307"/>
    </source>
</evidence>
<reference evidence="1 2" key="1">
    <citation type="journal article" date="2015" name="Nature">
        <title>rRNA introns, odd ribosomes, and small enigmatic genomes across a large radiation of phyla.</title>
        <authorList>
            <person name="Brown C.T."/>
            <person name="Hug L.A."/>
            <person name="Thomas B.C."/>
            <person name="Sharon I."/>
            <person name="Castelle C.J."/>
            <person name="Singh A."/>
            <person name="Wilkins M.J."/>
            <person name="Williams K.H."/>
            <person name="Banfield J.F."/>
        </authorList>
    </citation>
    <scope>NUCLEOTIDE SEQUENCE [LARGE SCALE GENOMIC DNA]</scope>
</reference>
<organism evidence="1 2">
    <name type="scientific">Candidatus Amesbacteria bacterium GW2011_GWA2_47_11b</name>
    <dbReference type="NCBI Taxonomy" id="1618358"/>
    <lineage>
        <taxon>Bacteria</taxon>
        <taxon>Candidatus Amesiibacteriota</taxon>
    </lineage>
</organism>
<gene>
    <name evidence="1" type="ORF">UX80_C0015G0023</name>
</gene>
<evidence type="ECO:0000313" key="1">
    <source>
        <dbReference type="EMBL" id="KKU57489.1"/>
    </source>
</evidence>
<dbReference type="EMBL" id="LCNO01000015">
    <property type="protein sequence ID" value="KKU57489.1"/>
    <property type="molecule type" value="Genomic_DNA"/>
</dbReference>
<name>A0A0G1RJI0_9BACT</name>
<accession>A0A0G1RJI0</accession>
<sequence length="273" mass="31380">MVDVLLDTRRTELLPSVEQPHRVALMALPGIEVKDEKGYPIRNVRLAMHTDNLGIFLSALSSSPELASLKIEGRVITEEQFEELKRHPVYRFYMSGRVQRARQTSTLDVLIYLLPRDLNVDQQEASRLLELPFSPPTLSREVGFRTGFFEARKLVEKWQREGNVNTFLPQFGGVNELTIGSDSLSQRELEEVTARIARRFQDEQAALLNQASVNLNSLINLSSASLYQPLVLSKFSSKEKIEFSSFYSQRKENLNNKEDYLYGKTEKEFLKNY</sequence>
<dbReference type="AlphaFoldDB" id="A0A0G1RJI0"/>
<dbReference type="Proteomes" id="UP000034307">
    <property type="component" value="Unassembled WGS sequence"/>
</dbReference>
<comment type="caution">
    <text evidence="1">The sequence shown here is derived from an EMBL/GenBank/DDBJ whole genome shotgun (WGS) entry which is preliminary data.</text>
</comment>